<evidence type="ECO:0000313" key="2">
    <source>
        <dbReference type="EnsemblPlants" id="ORUFI10G08880.1"/>
    </source>
</evidence>
<reference evidence="2" key="2">
    <citation type="submission" date="2015-06" db="UniProtKB">
        <authorList>
            <consortium name="EnsemblPlants"/>
        </authorList>
    </citation>
    <scope>IDENTIFICATION</scope>
</reference>
<evidence type="ECO:0000256" key="1">
    <source>
        <dbReference type="SAM" id="MobiDB-lite"/>
    </source>
</evidence>
<reference evidence="3" key="1">
    <citation type="submission" date="2013-06" db="EMBL/GenBank/DDBJ databases">
        <authorList>
            <person name="Zhao Q."/>
        </authorList>
    </citation>
    <scope>NUCLEOTIDE SEQUENCE</scope>
    <source>
        <strain evidence="3">cv. W1943</strain>
    </source>
</reference>
<keyword evidence="3" id="KW-1185">Reference proteome</keyword>
<accession>A0A0E0QYI7</accession>
<dbReference type="HOGENOM" id="CLU_1771101_0_0_1"/>
<dbReference type="AlphaFoldDB" id="A0A0E0QYI7"/>
<name>A0A0E0QYI7_ORYRU</name>
<sequence length="147" mass="16239">MVAWIREQSSMERKWKKQQRKKIKWGEPHMEGDFLPSATIIIMDGGRRAAAAPHGRTRSFASVFVPATPGDIGTRAILESAGFSNSLFEKSKTVSSSNAAKRGKLENVGYKREKKNINNITSKSSGTKEADQKANQELGECRQGAEQ</sequence>
<feature type="compositionally biased region" description="Basic and acidic residues" evidence="1">
    <location>
        <begin position="126"/>
        <end position="147"/>
    </location>
</feature>
<dbReference type="Proteomes" id="UP000008022">
    <property type="component" value="Unassembled WGS sequence"/>
</dbReference>
<protein>
    <submittedName>
        <fullName evidence="2">Uncharacterized protein</fullName>
    </submittedName>
</protein>
<feature type="region of interest" description="Disordered" evidence="1">
    <location>
        <begin position="89"/>
        <end position="147"/>
    </location>
</feature>
<evidence type="ECO:0000313" key="3">
    <source>
        <dbReference type="Proteomes" id="UP000008022"/>
    </source>
</evidence>
<proteinExistence type="predicted"/>
<dbReference type="EnsemblPlants" id="ORUFI10G08880.1">
    <property type="protein sequence ID" value="ORUFI10G08880.1"/>
    <property type="gene ID" value="ORUFI10G08880"/>
</dbReference>
<feature type="compositionally biased region" description="Polar residues" evidence="1">
    <location>
        <begin position="89"/>
        <end position="99"/>
    </location>
</feature>
<dbReference type="Gramene" id="ORUFI10G08880.1">
    <property type="protein sequence ID" value="ORUFI10G08880.1"/>
    <property type="gene ID" value="ORUFI10G08880"/>
</dbReference>
<organism evidence="2 3">
    <name type="scientific">Oryza rufipogon</name>
    <name type="common">Brownbeard rice</name>
    <name type="synonym">Asian wild rice</name>
    <dbReference type="NCBI Taxonomy" id="4529"/>
    <lineage>
        <taxon>Eukaryota</taxon>
        <taxon>Viridiplantae</taxon>
        <taxon>Streptophyta</taxon>
        <taxon>Embryophyta</taxon>
        <taxon>Tracheophyta</taxon>
        <taxon>Spermatophyta</taxon>
        <taxon>Magnoliopsida</taxon>
        <taxon>Liliopsida</taxon>
        <taxon>Poales</taxon>
        <taxon>Poaceae</taxon>
        <taxon>BOP clade</taxon>
        <taxon>Oryzoideae</taxon>
        <taxon>Oryzeae</taxon>
        <taxon>Oryzinae</taxon>
        <taxon>Oryza</taxon>
    </lineage>
</organism>